<comment type="caution">
    <text evidence="10">The sequence shown here is derived from an EMBL/GenBank/DDBJ whole genome shotgun (WGS) entry which is preliminary data.</text>
</comment>
<dbReference type="Proteomes" id="UP000664218">
    <property type="component" value="Unassembled WGS sequence"/>
</dbReference>
<keyword evidence="2 8" id="KW-0813">Transport</keyword>
<feature type="domain" description="ABC transmembrane type-1" evidence="9">
    <location>
        <begin position="14"/>
        <end position="208"/>
    </location>
</feature>
<dbReference type="InterPro" id="IPR043429">
    <property type="entry name" value="ArtM/GltK/GlnP/TcyL/YhdX-like"/>
</dbReference>
<protein>
    <submittedName>
        <fullName evidence="10">Amino acid ABC transporter permease</fullName>
    </submittedName>
</protein>
<keyword evidence="3" id="KW-1003">Cell membrane</keyword>
<evidence type="ECO:0000313" key="10">
    <source>
        <dbReference type="EMBL" id="MBO1264097.1"/>
    </source>
</evidence>
<gene>
    <name evidence="10" type="ORF">J3A84_03435</name>
</gene>
<keyword evidence="4 8" id="KW-0812">Transmembrane</keyword>
<feature type="transmembrane region" description="Helical" evidence="8">
    <location>
        <begin position="187"/>
        <end position="208"/>
    </location>
</feature>
<evidence type="ECO:0000256" key="7">
    <source>
        <dbReference type="ARBA" id="ARBA00023136"/>
    </source>
</evidence>
<feature type="transmembrane region" description="Helical" evidence="8">
    <location>
        <begin position="18"/>
        <end position="38"/>
    </location>
</feature>
<keyword evidence="6 8" id="KW-1133">Transmembrane helix</keyword>
<dbReference type="PANTHER" id="PTHR30614">
    <property type="entry name" value="MEMBRANE COMPONENT OF AMINO ACID ABC TRANSPORTER"/>
    <property type="match status" value="1"/>
</dbReference>
<dbReference type="SUPFAM" id="SSF161098">
    <property type="entry name" value="MetI-like"/>
    <property type="match status" value="1"/>
</dbReference>
<keyword evidence="5" id="KW-0029">Amino-acid transport</keyword>
<dbReference type="InterPro" id="IPR010065">
    <property type="entry name" value="AA_ABC_transptr_permease_3TM"/>
</dbReference>
<proteinExistence type="inferred from homology"/>
<comment type="similarity">
    <text evidence="8">Belongs to the binding-protein-dependent transport system permease family.</text>
</comment>
<name>A0A939H9Y1_9CLOT</name>
<dbReference type="GO" id="GO:0022857">
    <property type="term" value="F:transmembrane transporter activity"/>
    <property type="evidence" value="ECO:0007669"/>
    <property type="project" value="InterPro"/>
</dbReference>
<dbReference type="InterPro" id="IPR035906">
    <property type="entry name" value="MetI-like_sf"/>
</dbReference>
<accession>A0A939H9Y1</accession>
<dbReference type="Gene3D" id="1.10.3720.10">
    <property type="entry name" value="MetI-like"/>
    <property type="match status" value="1"/>
</dbReference>
<evidence type="ECO:0000256" key="6">
    <source>
        <dbReference type="ARBA" id="ARBA00022989"/>
    </source>
</evidence>
<evidence type="ECO:0000256" key="4">
    <source>
        <dbReference type="ARBA" id="ARBA00022692"/>
    </source>
</evidence>
<dbReference type="GO" id="GO:0043190">
    <property type="term" value="C:ATP-binding cassette (ABC) transporter complex"/>
    <property type="evidence" value="ECO:0007669"/>
    <property type="project" value="InterPro"/>
</dbReference>
<dbReference type="PROSITE" id="PS50928">
    <property type="entry name" value="ABC_TM1"/>
    <property type="match status" value="1"/>
</dbReference>
<organism evidence="10 11">
    <name type="scientific">Proteiniclasticum aestuarii</name>
    <dbReference type="NCBI Taxonomy" id="2817862"/>
    <lineage>
        <taxon>Bacteria</taxon>
        <taxon>Bacillati</taxon>
        <taxon>Bacillota</taxon>
        <taxon>Clostridia</taxon>
        <taxon>Eubacteriales</taxon>
        <taxon>Clostridiaceae</taxon>
        <taxon>Proteiniclasticum</taxon>
    </lineage>
</organism>
<reference evidence="10" key="1">
    <citation type="submission" date="2021-03" db="EMBL/GenBank/DDBJ databases">
        <title>Proteiniclasticum marinus sp. nov., isolated from tidal flat sediment.</title>
        <authorList>
            <person name="Namirimu T."/>
            <person name="Yang J.-A."/>
            <person name="Yang S.-H."/>
            <person name="Kim Y.-J."/>
            <person name="Kwon K.K."/>
        </authorList>
    </citation>
    <scope>NUCLEOTIDE SEQUENCE</scope>
    <source>
        <strain evidence="10">SCR006</strain>
    </source>
</reference>
<sequence length="219" mass="24621">MITQEQLFAILEGTQRTLLIAGVAIVFGILLGVIIALMKISRSKVLNGLSWFYVWVFRGTPMLMQLFVFYYAMPLFTADVLGVTLRIPALTAAFIAFSLNSAAYLSEIFRGAIQSIDKGQMEAAKALGMSYYQAMFRIIIPQSYRRLIPPLGNELITLVKDTSLVASISLFDLLRTVQVMNNSSGEWIYFLYAGALYLLFTSIIQVAFDKLEKKYSVYE</sequence>
<dbReference type="AlphaFoldDB" id="A0A939H9Y1"/>
<keyword evidence="7 8" id="KW-0472">Membrane</keyword>
<dbReference type="PANTHER" id="PTHR30614:SF0">
    <property type="entry name" value="L-CYSTINE TRANSPORT SYSTEM PERMEASE PROTEIN TCYL"/>
    <property type="match status" value="1"/>
</dbReference>
<feature type="transmembrane region" description="Helical" evidence="8">
    <location>
        <begin position="85"/>
        <end position="105"/>
    </location>
</feature>
<keyword evidence="11" id="KW-1185">Reference proteome</keyword>
<dbReference type="FunFam" id="1.10.3720.10:FF:000006">
    <property type="entry name" value="Glutamate/aspartate ABC transporter, permease protein GltK"/>
    <property type="match status" value="1"/>
</dbReference>
<dbReference type="RefSeq" id="WP_207598616.1">
    <property type="nucleotide sequence ID" value="NZ_JAFNJU010000002.1"/>
</dbReference>
<dbReference type="CDD" id="cd06261">
    <property type="entry name" value="TM_PBP2"/>
    <property type="match status" value="1"/>
</dbReference>
<dbReference type="GO" id="GO:0006865">
    <property type="term" value="P:amino acid transport"/>
    <property type="evidence" value="ECO:0007669"/>
    <property type="project" value="UniProtKB-KW"/>
</dbReference>
<evidence type="ECO:0000256" key="2">
    <source>
        <dbReference type="ARBA" id="ARBA00022448"/>
    </source>
</evidence>
<dbReference type="NCBIfam" id="TIGR01726">
    <property type="entry name" value="HEQRo_perm_3TM"/>
    <property type="match status" value="1"/>
</dbReference>
<evidence type="ECO:0000256" key="8">
    <source>
        <dbReference type="RuleBase" id="RU363032"/>
    </source>
</evidence>
<evidence type="ECO:0000256" key="1">
    <source>
        <dbReference type="ARBA" id="ARBA00004651"/>
    </source>
</evidence>
<evidence type="ECO:0000313" key="11">
    <source>
        <dbReference type="Proteomes" id="UP000664218"/>
    </source>
</evidence>
<evidence type="ECO:0000256" key="3">
    <source>
        <dbReference type="ARBA" id="ARBA00022475"/>
    </source>
</evidence>
<evidence type="ECO:0000256" key="5">
    <source>
        <dbReference type="ARBA" id="ARBA00022970"/>
    </source>
</evidence>
<dbReference type="EMBL" id="JAFNJU010000002">
    <property type="protein sequence ID" value="MBO1264097.1"/>
    <property type="molecule type" value="Genomic_DNA"/>
</dbReference>
<dbReference type="InterPro" id="IPR000515">
    <property type="entry name" value="MetI-like"/>
</dbReference>
<dbReference type="Pfam" id="PF00528">
    <property type="entry name" value="BPD_transp_1"/>
    <property type="match status" value="1"/>
</dbReference>
<evidence type="ECO:0000259" key="9">
    <source>
        <dbReference type="PROSITE" id="PS50928"/>
    </source>
</evidence>
<comment type="subcellular location">
    <subcellularLocation>
        <location evidence="1 8">Cell membrane</location>
        <topology evidence="1 8">Multi-pass membrane protein</topology>
    </subcellularLocation>
</comment>
<feature type="transmembrane region" description="Helical" evidence="8">
    <location>
        <begin position="50"/>
        <end position="73"/>
    </location>
</feature>